<name>A0A915EPC5_9BILA</name>
<dbReference type="WBParaSite" id="jg8969">
    <property type="protein sequence ID" value="jg8969"/>
    <property type="gene ID" value="jg8969"/>
</dbReference>
<accession>A0A915EPC5</accession>
<reference evidence="2" key="1">
    <citation type="submission" date="2022-11" db="UniProtKB">
        <authorList>
            <consortium name="WormBaseParasite"/>
        </authorList>
    </citation>
    <scope>IDENTIFICATION</scope>
</reference>
<evidence type="ECO:0000313" key="2">
    <source>
        <dbReference type="WBParaSite" id="jg8969"/>
    </source>
</evidence>
<protein>
    <submittedName>
        <fullName evidence="2">Uncharacterized protein</fullName>
    </submittedName>
</protein>
<dbReference type="Proteomes" id="UP000887574">
    <property type="component" value="Unplaced"/>
</dbReference>
<sequence length="133" mass="14781">MPKDQLYFKQKQSLLQPDLLLVLTTNSVLQMDFRHKVEVTENPVESIADQINVESIYHALAVPQMSTTLSNTSASNTSQLQIAWSLATVPTSTSMTCHQWLEESVHGQKAAVHGKTMNNVLRDSLDSVLKAET</sequence>
<keyword evidence="1" id="KW-1185">Reference proteome</keyword>
<organism evidence="1 2">
    <name type="scientific">Ditylenchus dipsaci</name>
    <dbReference type="NCBI Taxonomy" id="166011"/>
    <lineage>
        <taxon>Eukaryota</taxon>
        <taxon>Metazoa</taxon>
        <taxon>Ecdysozoa</taxon>
        <taxon>Nematoda</taxon>
        <taxon>Chromadorea</taxon>
        <taxon>Rhabditida</taxon>
        <taxon>Tylenchina</taxon>
        <taxon>Tylenchomorpha</taxon>
        <taxon>Sphaerularioidea</taxon>
        <taxon>Anguinidae</taxon>
        <taxon>Anguininae</taxon>
        <taxon>Ditylenchus</taxon>
    </lineage>
</organism>
<proteinExistence type="predicted"/>
<dbReference type="AlphaFoldDB" id="A0A915EPC5"/>
<evidence type="ECO:0000313" key="1">
    <source>
        <dbReference type="Proteomes" id="UP000887574"/>
    </source>
</evidence>